<dbReference type="InterPro" id="IPR036388">
    <property type="entry name" value="WH-like_DNA-bd_sf"/>
</dbReference>
<dbReference type="Gene3D" id="1.10.10.10">
    <property type="entry name" value="Winged helix-like DNA-binding domain superfamily/Winged helix DNA-binding domain"/>
    <property type="match status" value="1"/>
</dbReference>
<gene>
    <name evidence="7" type="ORF">F7Q93_16160</name>
    <name evidence="8" type="ORF">IPV26_15435</name>
</gene>
<dbReference type="EMBL" id="VZPE01000007">
    <property type="protein sequence ID" value="KAB0569288.1"/>
    <property type="molecule type" value="Genomic_DNA"/>
</dbReference>
<protein>
    <submittedName>
        <fullName evidence="7">RNA polymerase sigma factor</fullName>
    </submittedName>
</protein>
<dbReference type="GO" id="GO:0006352">
    <property type="term" value="P:DNA-templated transcription initiation"/>
    <property type="evidence" value="ECO:0007669"/>
    <property type="project" value="InterPro"/>
</dbReference>
<dbReference type="GO" id="GO:0016987">
    <property type="term" value="F:sigma factor activity"/>
    <property type="evidence" value="ECO:0007669"/>
    <property type="project" value="UniProtKB-KW"/>
</dbReference>
<dbReference type="SUPFAM" id="SSF88946">
    <property type="entry name" value="Sigma2 domain of RNA polymerase sigma factors"/>
    <property type="match status" value="1"/>
</dbReference>
<dbReference type="Proteomes" id="UP000718278">
    <property type="component" value="Unassembled WGS sequence"/>
</dbReference>
<organism evidence="7">
    <name type="scientific">Brucella pituitosa</name>
    <dbReference type="NCBI Taxonomy" id="571256"/>
    <lineage>
        <taxon>Bacteria</taxon>
        <taxon>Pseudomonadati</taxon>
        <taxon>Pseudomonadota</taxon>
        <taxon>Alphaproteobacteria</taxon>
        <taxon>Hyphomicrobiales</taxon>
        <taxon>Brucellaceae</taxon>
        <taxon>Brucella/Ochrobactrum group</taxon>
        <taxon>Brucella</taxon>
    </lineage>
</organism>
<evidence type="ECO:0000259" key="6">
    <source>
        <dbReference type="Pfam" id="PF08281"/>
    </source>
</evidence>
<dbReference type="GO" id="GO:0003677">
    <property type="term" value="F:DNA binding"/>
    <property type="evidence" value="ECO:0007669"/>
    <property type="project" value="InterPro"/>
</dbReference>
<proteinExistence type="inferred from homology"/>
<accession>A0A643EWM4</accession>
<feature type="domain" description="RNA polymerase sigma-70 region 2" evidence="5">
    <location>
        <begin position="17"/>
        <end position="82"/>
    </location>
</feature>
<name>A0A643EWM4_9HYPH</name>
<dbReference type="InterPro" id="IPR039425">
    <property type="entry name" value="RNA_pol_sigma-70-like"/>
</dbReference>
<dbReference type="Pfam" id="PF08281">
    <property type="entry name" value="Sigma70_r4_2"/>
    <property type="match status" value="1"/>
</dbReference>
<evidence type="ECO:0000256" key="1">
    <source>
        <dbReference type="ARBA" id="ARBA00010641"/>
    </source>
</evidence>
<feature type="domain" description="RNA polymerase sigma factor 70 region 4 type 2" evidence="6">
    <location>
        <begin position="119"/>
        <end position="167"/>
    </location>
</feature>
<dbReference type="SUPFAM" id="SSF88659">
    <property type="entry name" value="Sigma3 and sigma4 domains of RNA polymerase sigma factors"/>
    <property type="match status" value="1"/>
</dbReference>
<reference evidence="7" key="1">
    <citation type="submission" date="2019-09" db="EMBL/GenBank/DDBJ databases">
        <title>Draft genome sequences of 48 bacterial type strains from the CCUG.</title>
        <authorList>
            <person name="Tunovic T."/>
            <person name="Pineiro-Iglesias B."/>
            <person name="Unosson C."/>
            <person name="Inganas E."/>
            <person name="Ohlen M."/>
            <person name="Cardew S."/>
            <person name="Jensie-Markopoulos S."/>
            <person name="Salva-Serra F."/>
            <person name="Jaen-Luchoro D."/>
            <person name="Karlsson R."/>
            <person name="Svensson-Stadler L."/>
            <person name="Chun J."/>
            <person name="Moore E."/>
        </authorList>
    </citation>
    <scope>NUCLEOTIDE SEQUENCE</scope>
    <source>
        <strain evidence="7">CCUG 50899</strain>
    </source>
</reference>
<dbReference type="NCBIfam" id="TIGR02937">
    <property type="entry name" value="sigma70-ECF"/>
    <property type="match status" value="1"/>
</dbReference>
<comment type="similarity">
    <text evidence="1">Belongs to the sigma-70 factor family. ECF subfamily.</text>
</comment>
<dbReference type="Pfam" id="PF04542">
    <property type="entry name" value="Sigma70_r2"/>
    <property type="match status" value="1"/>
</dbReference>
<evidence type="ECO:0000313" key="7">
    <source>
        <dbReference type="EMBL" id="KAB0569288.1"/>
    </source>
</evidence>
<dbReference type="GeneID" id="301929339"/>
<evidence type="ECO:0000313" key="9">
    <source>
        <dbReference type="Proteomes" id="UP000718278"/>
    </source>
</evidence>
<dbReference type="RefSeq" id="WP_100557894.1">
    <property type="nucleotide sequence ID" value="NZ_JADIJS010000003.1"/>
</dbReference>
<comment type="caution">
    <text evidence="7">The sequence shown here is derived from an EMBL/GenBank/DDBJ whole genome shotgun (WGS) entry which is preliminary data.</text>
</comment>
<evidence type="ECO:0000256" key="3">
    <source>
        <dbReference type="ARBA" id="ARBA00023082"/>
    </source>
</evidence>
<keyword evidence="3" id="KW-0731">Sigma factor</keyword>
<dbReference type="PANTHER" id="PTHR43133">
    <property type="entry name" value="RNA POLYMERASE ECF-TYPE SIGMA FACTO"/>
    <property type="match status" value="1"/>
</dbReference>
<reference evidence="8 9" key="2">
    <citation type="submission" date="2020-10" db="EMBL/GenBank/DDBJ databases">
        <title>Genomic characterization of underground lake bacteria from Wind Cave National Park: Insight into the archetypical LuxI/LuxR and identification of LuxR solos.</title>
        <authorList>
            <person name="Wengert P.C."/>
            <person name="Savka M.A."/>
        </authorList>
    </citation>
    <scope>NUCLEOTIDE SEQUENCE [LARGE SCALE GENOMIC DNA]</scope>
    <source>
        <strain evidence="8 9">SD316</strain>
    </source>
</reference>
<dbReference type="AlphaFoldDB" id="A0A643EWM4"/>
<evidence type="ECO:0000259" key="5">
    <source>
        <dbReference type="Pfam" id="PF04542"/>
    </source>
</evidence>
<dbReference type="EMBL" id="JADIJS010000003">
    <property type="protein sequence ID" value="MBO1041060.1"/>
    <property type="molecule type" value="Genomic_DNA"/>
</dbReference>
<dbReference type="Gene3D" id="1.10.1740.10">
    <property type="match status" value="1"/>
</dbReference>
<dbReference type="InterPro" id="IPR013249">
    <property type="entry name" value="RNA_pol_sigma70_r4_t2"/>
</dbReference>
<dbReference type="InterPro" id="IPR013324">
    <property type="entry name" value="RNA_pol_sigma_r3/r4-like"/>
</dbReference>
<dbReference type="InterPro" id="IPR007627">
    <property type="entry name" value="RNA_pol_sigma70_r2"/>
</dbReference>
<dbReference type="PANTHER" id="PTHR43133:SF63">
    <property type="entry name" value="RNA POLYMERASE SIGMA FACTOR FECI-RELATED"/>
    <property type="match status" value="1"/>
</dbReference>
<evidence type="ECO:0000313" key="8">
    <source>
        <dbReference type="EMBL" id="MBO1041060.1"/>
    </source>
</evidence>
<evidence type="ECO:0000256" key="2">
    <source>
        <dbReference type="ARBA" id="ARBA00023015"/>
    </source>
</evidence>
<dbReference type="InterPro" id="IPR014284">
    <property type="entry name" value="RNA_pol_sigma-70_dom"/>
</dbReference>
<keyword evidence="2" id="KW-0805">Transcription regulation</keyword>
<dbReference type="InterPro" id="IPR013325">
    <property type="entry name" value="RNA_pol_sigma_r2"/>
</dbReference>
<sequence>MTLQSTENTHELISVYLRQLKWLRDTLKRRVNSHELTEDALQETWFRLCSIKSNPQEIRDQRAFILRIAGNIAIDLVRKDRRHNALCISDEQVLEVIADSYPSPETFALDRDNLRQLAIALMQLPQKARSALLLARCDCLSHREIANQLGVSESMVARYLAQSLRHCRDHFRNLQ</sequence>
<evidence type="ECO:0000256" key="4">
    <source>
        <dbReference type="ARBA" id="ARBA00023163"/>
    </source>
</evidence>
<keyword evidence="4" id="KW-0804">Transcription</keyword>
<keyword evidence="9" id="KW-1185">Reference proteome</keyword>